<dbReference type="InterPro" id="IPR050682">
    <property type="entry name" value="ModA/WtpA"/>
</dbReference>
<dbReference type="NCBIfam" id="TIGR01256">
    <property type="entry name" value="modA"/>
    <property type="match status" value="1"/>
</dbReference>
<dbReference type="PANTHER" id="PTHR30632:SF14">
    <property type="entry name" value="TUNGSTATE_MOLYBDATE_CHROMATE-BINDING PROTEIN MODA"/>
    <property type="match status" value="1"/>
</dbReference>
<dbReference type="Gene3D" id="3.40.190.10">
    <property type="entry name" value="Periplasmic binding protein-like II"/>
    <property type="match status" value="2"/>
</dbReference>
<evidence type="ECO:0000256" key="4">
    <source>
        <dbReference type="ARBA" id="ARBA00022729"/>
    </source>
</evidence>
<evidence type="ECO:0000256" key="1">
    <source>
        <dbReference type="ARBA" id="ARBA00009175"/>
    </source>
</evidence>
<dbReference type="CDD" id="cd13539">
    <property type="entry name" value="PBP2_AvModA"/>
    <property type="match status" value="1"/>
</dbReference>
<dbReference type="SUPFAM" id="SSF53850">
    <property type="entry name" value="Periplasmic binding protein-like II"/>
    <property type="match status" value="1"/>
</dbReference>
<dbReference type="EMBL" id="DSAC01000062">
    <property type="protein sequence ID" value="HHO74005.1"/>
    <property type="molecule type" value="Genomic_DNA"/>
</dbReference>
<dbReference type="Pfam" id="PF13531">
    <property type="entry name" value="SBP_bac_11"/>
    <property type="match status" value="1"/>
</dbReference>
<dbReference type="InterPro" id="IPR044084">
    <property type="entry name" value="AvModA-like_subst-bd"/>
</dbReference>
<feature type="binding site" evidence="6">
    <location>
        <position position="166"/>
    </location>
    <ligand>
        <name>molybdate</name>
        <dbReference type="ChEBI" id="CHEBI:36264"/>
    </ligand>
</feature>
<accession>A0A7C5SYB1</accession>
<dbReference type="GO" id="GO:1901359">
    <property type="term" value="F:tungstate binding"/>
    <property type="evidence" value="ECO:0007669"/>
    <property type="project" value="UniProtKB-ARBA"/>
</dbReference>
<dbReference type="InterPro" id="IPR005950">
    <property type="entry name" value="ModA"/>
</dbReference>
<gene>
    <name evidence="7" type="primary">modA</name>
    <name evidence="7" type="ORF">ENN04_05125</name>
</gene>
<evidence type="ECO:0000256" key="3">
    <source>
        <dbReference type="ARBA" id="ARBA00022723"/>
    </source>
</evidence>
<evidence type="ECO:0000256" key="2">
    <source>
        <dbReference type="ARBA" id="ARBA00022505"/>
    </source>
</evidence>
<dbReference type="PANTHER" id="PTHR30632">
    <property type="entry name" value="MOLYBDATE-BINDING PERIPLASMIC PROTEIN"/>
    <property type="match status" value="1"/>
</dbReference>
<dbReference type="GO" id="GO:0030973">
    <property type="term" value="F:molybdate ion binding"/>
    <property type="evidence" value="ECO:0007669"/>
    <property type="project" value="InterPro"/>
</dbReference>
<dbReference type="PIRSF" id="PIRSF004846">
    <property type="entry name" value="ModA"/>
    <property type="match status" value="1"/>
</dbReference>
<proteinExistence type="inferred from homology"/>
<dbReference type="GO" id="GO:0015689">
    <property type="term" value="P:molybdate ion transport"/>
    <property type="evidence" value="ECO:0007669"/>
    <property type="project" value="InterPro"/>
</dbReference>
<comment type="subunit">
    <text evidence="5">The complex is composed of two ATP-binding proteins (ModC), two transmembrane proteins (ModB) and a solute-binding protein (ModA).</text>
</comment>
<feature type="binding site" evidence="6">
    <location>
        <position position="59"/>
    </location>
    <ligand>
        <name>molybdate</name>
        <dbReference type="ChEBI" id="CHEBI:36264"/>
    </ligand>
</feature>
<comment type="similarity">
    <text evidence="1">Belongs to the bacterial solute-binding protein ModA family.</text>
</comment>
<evidence type="ECO:0000256" key="6">
    <source>
        <dbReference type="PIRSR" id="PIRSR004846-1"/>
    </source>
</evidence>
<sequence length="254" mass="28736">MVSRVFVVIFWLFLAFKSSIAEVIRVFAAADLQYALKEIAQEYMKTNPQDRVELVFGSSGKGAIQIREGAPYHLFFSADMKYVEELYREGYIITQPKAYAIGRIVVWVRKDSGLDPSNFPDVLFKANRIAIANWEHAPYGQAAKEALESYGVFEKVKNKLVIGENISQTASYVYSGAVDVGIIALSLALSPTMKEKGKYWLIPQERHRPIVQGYGITKFGENSPSSRRFYNFIETKTARDILLKYGFFVPEGSQ</sequence>
<dbReference type="AlphaFoldDB" id="A0A7C5SYB1"/>
<name>A0A7C5SYB1_9AQUI</name>
<organism evidence="7">
    <name type="scientific">Thermocrinis ruber</name>
    <dbReference type="NCBI Taxonomy" id="75906"/>
    <lineage>
        <taxon>Bacteria</taxon>
        <taxon>Pseudomonadati</taxon>
        <taxon>Aquificota</taxon>
        <taxon>Aquificia</taxon>
        <taxon>Aquificales</taxon>
        <taxon>Aquificaceae</taxon>
        <taxon>Thermocrinis</taxon>
    </lineage>
</organism>
<dbReference type="FunFam" id="3.40.190.10:FF:000035">
    <property type="entry name" value="Molybdate ABC transporter substrate-binding protein"/>
    <property type="match status" value="1"/>
</dbReference>
<comment type="caution">
    <text evidence="7">The sequence shown here is derived from an EMBL/GenBank/DDBJ whole genome shotgun (WGS) entry which is preliminary data.</text>
</comment>
<keyword evidence="2 6" id="KW-0500">Molybdenum</keyword>
<evidence type="ECO:0000313" key="7">
    <source>
        <dbReference type="EMBL" id="HHO74005.1"/>
    </source>
</evidence>
<evidence type="ECO:0000256" key="5">
    <source>
        <dbReference type="ARBA" id="ARBA00062515"/>
    </source>
</evidence>
<protein>
    <submittedName>
        <fullName evidence="7">Molybdate ABC transporter substrate-binding protein</fullName>
    </submittedName>
</protein>
<reference evidence="7" key="1">
    <citation type="journal article" date="2020" name="mSystems">
        <title>Genome- and Community-Level Interaction Insights into Carbon Utilization and Element Cycling Functions of Hydrothermarchaeota in Hydrothermal Sediment.</title>
        <authorList>
            <person name="Zhou Z."/>
            <person name="Liu Y."/>
            <person name="Xu W."/>
            <person name="Pan J."/>
            <person name="Luo Z.H."/>
            <person name="Li M."/>
        </authorList>
    </citation>
    <scope>NUCLEOTIDE SEQUENCE [LARGE SCALE GENOMIC DNA]</scope>
    <source>
        <strain evidence="7">SpSt-114</strain>
    </source>
</reference>
<keyword evidence="3 6" id="KW-0479">Metal-binding</keyword>
<dbReference type="GO" id="GO:0046872">
    <property type="term" value="F:metal ion binding"/>
    <property type="evidence" value="ECO:0007669"/>
    <property type="project" value="UniProtKB-KW"/>
</dbReference>
<keyword evidence="4" id="KW-0732">Signal</keyword>